<name>A0A6J5KM08_9CAUD</name>
<feature type="coiled-coil region" evidence="1">
    <location>
        <begin position="1"/>
        <end position="28"/>
    </location>
</feature>
<reference evidence="2" key="1">
    <citation type="submission" date="2020-04" db="EMBL/GenBank/DDBJ databases">
        <authorList>
            <person name="Chiriac C."/>
            <person name="Salcher M."/>
            <person name="Ghai R."/>
            <person name="Kavagutti S V."/>
        </authorList>
    </citation>
    <scope>NUCLEOTIDE SEQUENCE</scope>
</reference>
<sequence>MDEMAEVMNEFEQRLEEALENIEHDYASPDDIAVIRAACGKPKPTKNQVLNELFNEFGTIFGQGK</sequence>
<dbReference type="EMBL" id="LR796168">
    <property type="protein sequence ID" value="CAB4123334.1"/>
    <property type="molecule type" value="Genomic_DNA"/>
</dbReference>
<keyword evidence="1" id="KW-0175">Coiled coil</keyword>
<evidence type="ECO:0000256" key="1">
    <source>
        <dbReference type="SAM" id="Coils"/>
    </source>
</evidence>
<gene>
    <name evidence="2" type="ORF">UFOVP41_29</name>
</gene>
<accession>A0A6J5KM08</accession>
<evidence type="ECO:0000313" key="2">
    <source>
        <dbReference type="EMBL" id="CAB4123334.1"/>
    </source>
</evidence>
<organism evidence="2">
    <name type="scientific">uncultured Caudovirales phage</name>
    <dbReference type="NCBI Taxonomy" id="2100421"/>
    <lineage>
        <taxon>Viruses</taxon>
        <taxon>Duplodnaviria</taxon>
        <taxon>Heunggongvirae</taxon>
        <taxon>Uroviricota</taxon>
        <taxon>Caudoviricetes</taxon>
        <taxon>Peduoviridae</taxon>
        <taxon>Maltschvirus</taxon>
        <taxon>Maltschvirus maltsch</taxon>
    </lineage>
</organism>
<proteinExistence type="predicted"/>
<protein>
    <submittedName>
        <fullName evidence="2">Uncharacterized protein</fullName>
    </submittedName>
</protein>